<dbReference type="InterPro" id="IPR001841">
    <property type="entry name" value="Znf_RING"/>
</dbReference>
<feature type="domain" description="PHD-type" evidence="13">
    <location>
        <begin position="361"/>
        <end position="469"/>
    </location>
</feature>
<feature type="compositionally biased region" description="Low complexity" evidence="10">
    <location>
        <begin position="1138"/>
        <end position="1150"/>
    </location>
</feature>
<evidence type="ECO:0000259" key="12">
    <source>
        <dbReference type="PROSITE" id="PS50016"/>
    </source>
</evidence>
<evidence type="ECO:0000259" key="13">
    <source>
        <dbReference type="PROSITE" id="PS51805"/>
    </source>
</evidence>
<feature type="domain" description="PHD-type" evidence="12">
    <location>
        <begin position="603"/>
        <end position="655"/>
    </location>
</feature>
<dbReference type="CDD" id="cd15509">
    <property type="entry name" value="PHD1_KMT2C_like"/>
    <property type="match status" value="1"/>
</dbReference>
<dbReference type="FunFam" id="3.30.40.10:FF:000095">
    <property type="entry name" value="Histone-lysine N-methyltransferase 2C"/>
    <property type="match status" value="1"/>
</dbReference>
<dbReference type="CDD" id="cd15594">
    <property type="entry name" value="PHD2_KMT2C"/>
    <property type="match status" value="1"/>
</dbReference>
<evidence type="ECO:0000256" key="9">
    <source>
        <dbReference type="PROSITE-ProRule" id="PRU00146"/>
    </source>
</evidence>
<proteinExistence type="predicted"/>
<feature type="region of interest" description="Disordered" evidence="10">
    <location>
        <begin position="1119"/>
        <end position="1167"/>
    </location>
</feature>
<feature type="compositionally biased region" description="Acidic residues" evidence="10">
    <location>
        <begin position="214"/>
        <end position="228"/>
    </location>
</feature>
<feature type="compositionally biased region" description="Basic and acidic residues" evidence="10">
    <location>
        <begin position="91"/>
        <end position="172"/>
    </location>
</feature>
<feature type="compositionally biased region" description="Low complexity" evidence="10">
    <location>
        <begin position="28"/>
        <end position="50"/>
    </location>
</feature>
<dbReference type="AlphaFoldDB" id="A0AAE0VAS9"/>
<organism evidence="14 15">
    <name type="scientific">Hemibagrus guttatus</name>
    <dbReference type="NCBI Taxonomy" id="175788"/>
    <lineage>
        <taxon>Eukaryota</taxon>
        <taxon>Metazoa</taxon>
        <taxon>Chordata</taxon>
        <taxon>Craniata</taxon>
        <taxon>Vertebrata</taxon>
        <taxon>Euteleostomi</taxon>
        <taxon>Actinopterygii</taxon>
        <taxon>Neopterygii</taxon>
        <taxon>Teleostei</taxon>
        <taxon>Ostariophysi</taxon>
        <taxon>Siluriformes</taxon>
        <taxon>Bagridae</taxon>
        <taxon>Hemibagrus</taxon>
    </lineage>
</organism>
<keyword evidence="3" id="KW-0677">Repeat</keyword>
<name>A0AAE0VAS9_9TELE</name>
<dbReference type="SMART" id="SM00184">
    <property type="entry name" value="RING"/>
    <property type="match status" value="4"/>
</dbReference>
<feature type="region of interest" description="Disordered" evidence="10">
    <location>
        <begin position="944"/>
        <end position="1104"/>
    </location>
</feature>
<dbReference type="PANTHER" id="PTHR45888:SF1">
    <property type="entry name" value="HISTONE-LYSINE N-METHYLTRANSFERASE 2C"/>
    <property type="match status" value="1"/>
</dbReference>
<dbReference type="Pfam" id="PF00628">
    <property type="entry name" value="PHD"/>
    <property type="match status" value="3"/>
</dbReference>
<keyword evidence="4 9" id="KW-0863">Zinc-finger</keyword>
<dbReference type="InterPro" id="IPR047004">
    <property type="entry name" value="KMT2C_PHD2"/>
</dbReference>
<dbReference type="Pfam" id="PF13771">
    <property type="entry name" value="zf-HC5HC2H"/>
    <property type="match status" value="1"/>
</dbReference>
<feature type="compositionally biased region" description="Polar residues" evidence="10">
    <location>
        <begin position="9"/>
        <end position="19"/>
    </location>
</feature>
<keyword evidence="7" id="KW-0804">Transcription</keyword>
<dbReference type="InterPro" id="IPR013083">
    <property type="entry name" value="Znf_RING/FYVE/PHD"/>
</dbReference>
<keyword evidence="11" id="KW-1133">Transmembrane helix</keyword>
<feature type="domain" description="PHD-type" evidence="12">
    <location>
        <begin position="526"/>
        <end position="576"/>
    </location>
</feature>
<keyword evidence="11" id="KW-0812">Transmembrane</keyword>
<evidence type="ECO:0000256" key="11">
    <source>
        <dbReference type="SAM" id="Phobius"/>
    </source>
</evidence>
<feature type="compositionally biased region" description="Basic residues" evidence="10">
    <location>
        <begin position="1121"/>
        <end position="1133"/>
    </location>
</feature>
<dbReference type="PANTHER" id="PTHR45888">
    <property type="entry name" value="HL01030P-RELATED"/>
    <property type="match status" value="1"/>
</dbReference>
<accession>A0AAE0VAS9</accession>
<dbReference type="InterPro" id="IPR011011">
    <property type="entry name" value="Znf_FYVE_PHD"/>
</dbReference>
<sequence length="1188" mass="129293">MECVIGVNVTANSGRMNRMSSEDKRVNPSEQGPSPPQSSAGATPSGSPAPTDRRVIGRPRRDSVNSAPTSRPTRKLNARCAVGWPCEEEEGGRREEEEEGGREGGRDGGREEEEGGGRKRREEEEGGRKRREGGGRGGRDGGREEEEGGGRKRREEEEGGGRKRREEEEGGRGGRKRKVGEEGGRGRSRSRGRAQADDEDSMDATDATLPPETEAMELDVDEDEEEDFPQTLSPLFQRSVSEDSAGSSASTAGKAKTRKKLCAFCYCGERSVLGQGELKLFGPTPGYVPLHIRNRRGSSEKDDDYHDEDDDNDFNDDHDNARSPVQHGRALKKISSPDSGLHSSSAPGSTDPCSEEPVHKLWDELGQLGLPHDINVQSLFDPTGQCCAHLRCAAWSDGVWRGEGGQAQLYVDKAIDSGSTEYCAYCKRLGASIKCCEEGCSRSYHFPCAAAAGTIQNIRTYTLLCPDHIQLALVRYKNDVKCLQCDSLGDLHDHLFCTTCGQHYHGTCLDVVVTPLVRAGWQCPECKICLTCRNPGEDTKMLVCDMCDKGYHTFCLEPVMDSLPAGSWRCKNCRTCAQCGVRAAGQWTSGSLCDCCQQQQHPAPTCNICGRGQDSDAPKETLVCNTCKRYVHAECVKQDNSELQDGYTCGVCKQVVQDSSEHTHIHTIQDAVLADPNAAQGEGCEVVVKELDEVLGVEAVVKMMMIMMVVVMVMVVVMMTMVVMIMLVMVVVMVMMMVVMMMVMMMLVVIMLVMVVVMVMVVMMMVMVVMMMVMLVIDDDDDDGYDGGDDDGYGGDNDVLVVIIVIMMVVVMGLCAQLHCHAGTGFDSLSSSEGAFMAVEEEVSVSLEPDSASHPVPEEPKQSPSAVEPAQEIQVTVTLTEGSSPLASPLASQCCAAVVDRDDEESHDAITPMENGKEQEIMPEPEQATVEPNMVDAPKVLLTSPTKESHPEPSPFTMEEPMDLGTSAPVEETVQDSSMSLVEDVEQDLEKEPELHKMPQPEEAKEEEEEVASEPALPEEVSFTLGTESSPPVEMDTTPGSELSFSGFSSPAMEDKVSSLKRSPAFSPDGSIKLCQSPFSTEASPRETPTHGHNTPGYSPGVSPAAFFPLTPKIGMGKPAISKRKFSPGRPRAKQVGWSSRWAVSSPSWSPEHSEASDGSKNQQQQQGELVWTVKLVNEGMWKWAELG</sequence>
<dbReference type="GO" id="GO:0044666">
    <property type="term" value="C:MLL3/4 complex"/>
    <property type="evidence" value="ECO:0007669"/>
    <property type="project" value="TreeGrafter"/>
</dbReference>
<keyword evidence="2" id="KW-0479">Metal-binding</keyword>
<feature type="region of interest" description="Disordered" evidence="10">
    <location>
        <begin position="847"/>
        <end position="872"/>
    </location>
</feature>
<dbReference type="GO" id="GO:0003713">
    <property type="term" value="F:transcription coactivator activity"/>
    <property type="evidence" value="ECO:0007669"/>
    <property type="project" value="TreeGrafter"/>
</dbReference>
<dbReference type="SMART" id="SM00249">
    <property type="entry name" value="PHD"/>
    <property type="match status" value="4"/>
</dbReference>
<feature type="transmembrane region" description="Helical" evidence="11">
    <location>
        <begin position="797"/>
        <end position="816"/>
    </location>
</feature>
<evidence type="ECO:0000256" key="8">
    <source>
        <dbReference type="ARBA" id="ARBA00023242"/>
    </source>
</evidence>
<dbReference type="Gene3D" id="3.30.40.10">
    <property type="entry name" value="Zinc/RING finger domain, C3HC4 (zinc finger)"/>
    <property type="match status" value="3"/>
</dbReference>
<protein>
    <submittedName>
        <fullName evidence="14">Uncharacterized protein</fullName>
    </submittedName>
</protein>
<feature type="compositionally biased region" description="Basic and acidic residues" evidence="10">
    <location>
        <begin position="51"/>
        <end position="63"/>
    </location>
</feature>
<feature type="compositionally biased region" description="Low complexity" evidence="10">
    <location>
        <begin position="244"/>
        <end position="254"/>
    </location>
</feature>
<evidence type="ECO:0000256" key="6">
    <source>
        <dbReference type="ARBA" id="ARBA00023015"/>
    </source>
</evidence>
<dbReference type="PROSITE" id="PS50016">
    <property type="entry name" value="ZF_PHD_2"/>
    <property type="match status" value="2"/>
</dbReference>
<dbReference type="GO" id="GO:0045944">
    <property type="term" value="P:positive regulation of transcription by RNA polymerase II"/>
    <property type="evidence" value="ECO:0007669"/>
    <property type="project" value="TreeGrafter"/>
</dbReference>
<keyword evidence="15" id="KW-1185">Reference proteome</keyword>
<dbReference type="Proteomes" id="UP001274896">
    <property type="component" value="Unassembled WGS sequence"/>
</dbReference>
<feature type="compositionally biased region" description="Polar residues" evidence="10">
    <location>
        <begin position="230"/>
        <end position="239"/>
    </location>
</feature>
<evidence type="ECO:0000256" key="3">
    <source>
        <dbReference type="ARBA" id="ARBA00022737"/>
    </source>
</evidence>
<dbReference type="InterPro" id="IPR019787">
    <property type="entry name" value="Znf_PHD-finger"/>
</dbReference>
<feature type="transmembrane region" description="Helical" evidence="11">
    <location>
        <begin position="703"/>
        <end position="735"/>
    </location>
</feature>
<feature type="compositionally biased region" description="Polar residues" evidence="10">
    <location>
        <begin position="1038"/>
        <end position="1049"/>
    </location>
</feature>
<dbReference type="InterPro" id="IPR034732">
    <property type="entry name" value="EPHD"/>
</dbReference>
<feature type="compositionally biased region" description="Basic and acidic residues" evidence="10">
    <location>
        <begin position="988"/>
        <end position="1003"/>
    </location>
</feature>
<dbReference type="InterPro" id="IPR001965">
    <property type="entry name" value="Znf_PHD"/>
</dbReference>
<keyword evidence="6" id="KW-0805">Transcription regulation</keyword>
<reference evidence="14" key="1">
    <citation type="submission" date="2023-06" db="EMBL/GenBank/DDBJ databases">
        <title>Male Hemibagrus guttatus genome.</title>
        <authorList>
            <person name="Bian C."/>
        </authorList>
    </citation>
    <scope>NUCLEOTIDE SEQUENCE</scope>
    <source>
        <strain evidence="14">Male_cb2023</strain>
        <tissue evidence="14">Muscle</tissue>
    </source>
</reference>
<evidence type="ECO:0000256" key="10">
    <source>
        <dbReference type="SAM" id="MobiDB-lite"/>
    </source>
</evidence>
<dbReference type="FunFam" id="3.30.40.10:FF:000080">
    <property type="entry name" value="Histone-lysine N-methyltransferase 2C"/>
    <property type="match status" value="1"/>
</dbReference>
<dbReference type="PROSITE" id="PS51805">
    <property type="entry name" value="EPHD"/>
    <property type="match status" value="1"/>
</dbReference>
<evidence type="ECO:0000256" key="4">
    <source>
        <dbReference type="ARBA" id="ARBA00022771"/>
    </source>
</evidence>
<keyword evidence="5" id="KW-0862">Zinc</keyword>
<comment type="caution">
    <text evidence="14">The sequence shown here is derived from an EMBL/GenBank/DDBJ whole genome shotgun (WGS) entry which is preliminary data.</text>
</comment>
<evidence type="ECO:0000256" key="1">
    <source>
        <dbReference type="ARBA" id="ARBA00004123"/>
    </source>
</evidence>
<keyword evidence="8" id="KW-0539">Nucleus</keyword>
<evidence type="ECO:0000313" key="14">
    <source>
        <dbReference type="EMBL" id="KAK3552091.1"/>
    </source>
</evidence>
<dbReference type="SUPFAM" id="SSF57903">
    <property type="entry name" value="FYVE/PHD zinc finger"/>
    <property type="match status" value="3"/>
</dbReference>
<evidence type="ECO:0000256" key="5">
    <source>
        <dbReference type="ARBA" id="ARBA00022833"/>
    </source>
</evidence>
<feature type="compositionally biased region" description="Polar residues" evidence="10">
    <location>
        <begin position="336"/>
        <end position="352"/>
    </location>
</feature>
<dbReference type="GO" id="GO:0042800">
    <property type="term" value="F:histone H3K4 methyltransferase activity"/>
    <property type="evidence" value="ECO:0007669"/>
    <property type="project" value="TreeGrafter"/>
</dbReference>
<comment type="subcellular location">
    <subcellularLocation>
        <location evidence="1">Nucleus</location>
    </subcellularLocation>
</comment>
<feature type="compositionally biased region" description="Acidic residues" evidence="10">
    <location>
        <begin position="305"/>
        <end position="314"/>
    </location>
</feature>
<feature type="transmembrane region" description="Helical" evidence="11">
    <location>
        <begin position="747"/>
        <end position="777"/>
    </location>
</feature>
<feature type="region of interest" description="Disordered" evidence="10">
    <location>
        <begin position="1"/>
        <end position="257"/>
    </location>
</feature>
<evidence type="ECO:0000256" key="7">
    <source>
        <dbReference type="ARBA" id="ARBA00023163"/>
    </source>
</evidence>
<evidence type="ECO:0000313" key="15">
    <source>
        <dbReference type="Proteomes" id="UP001274896"/>
    </source>
</evidence>
<keyword evidence="11" id="KW-0472">Membrane</keyword>
<dbReference type="GO" id="GO:0008270">
    <property type="term" value="F:zinc ion binding"/>
    <property type="evidence" value="ECO:0007669"/>
    <property type="project" value="UniProtKB-KW"/>
</dbReference>
<evidence type="ECO:0000256" key="2">
    <source>
        <dbReference type="ARBA" id="ARBA00022723"/>
    </source>
</evidence>
<gene>
    <name evidence="14" type="ORF">QTP70_034277</name>
</gene>
<feature type="region of interest" description="Disordered" evidence="10">
    <location>
        <begin position="278"/>
        <end position="356"/>
    </location>
</feature>
<dbReference type="EMBL" id="JAUCMX010000003">
    <property type="protein sequence ID" value="KAK3552091.1"/>
    <property type="molecule type" value="Genomic_DNA"/>
</dbReference>